<dbReference type="PANTHER" id="PTHR42085">
    <property type="entry name" value="F-BOX DOMAIN-CONTAINING PROTEIN"/>
    <property type="match status" value="1"/>
</dbReference>
<evidence type="ECO:0000256" key="1">
    <source>
        <dbReference type="SAM" id="MobiDB-lite"/>
    </source>
</evidence>
<gene>
    <name evidence="2" type="ORF">AOQ84DRAFT_391892</name>
</gene>
<dbReference type="PANTHER" id="PTHR42085:SF8">
    <property type="entry name" value="F-BOX DOMAIN-CONTAINING PROTEIN"/>
    <property type="match status" value="1"/>
</dbReference>
<name>A0A8E2JNM9_9PEZI</name>
<dbReference type="AlphaFoldDB" id="A0A8E2JNM9"/>
<accession>A0A8E2JNM9</accession>
<protein>
    <submittedName>
        <fullName evidence="2">Uncharacterized protein</fullName>
    </submittedName>
</protein>
<dbReference type="Proteomes" id="UP000250140">
    <property type="component" value="Unassembled WGS sequence"/>
</dbReference>
<dbReference type="EMBL" id="KV750653">
    <property type="protein sequence ID" value="OCL03914.1"/>
    <property type="molecule type" value="Genomic_DNA"/>
</dbReference>
<organism evidence="2 3">
    <name type="scientific">Glonium stellatum</name>
    <dbReference type="NCBI Taxonomy" id="574774"/>
    <lineage>
        <taxon>Eukaryota</taxon>
        <taxon>Fungi</taxon>
        <taxon>Dikarya</taxon>
        <taxon>Ascomycota</taxon>
        <taxon>Pezizomycotina</taxon>
        <taxon>Dothideomycetes</taxon>
        <taxon>Pleosporomycetidae</taxon>
        <taxon>Gloniales</taxon>
        <taxon>Gloniaceae</taxon>
        <taxon>Glonium</taxon>
    </lineage>
</organism>
<feature type="region of interest" description="Disordered" evidence="1">
    <location>
        <begin position="285"/>
        <end position="310"/>
    </location>
</feature>
<dbReference type="OrthoDB" id="3762612at2759"/>
<proteinExistence type="predicted"/>
<sequence length="310" mass="35647">MPSPKPVYSPKFETKEKECACSHHDFPVFLPEEEELLEENAQLHRQVGVLERKYCVVKDQLKAAWGTLGFYENPFPFLALPREIRDQIYLYGLTAPQPINPSPNILEEDPYVPTKPGCPELCLASKQVYYEANAILYAKTTFVFQDSEDMVDFFDRIGRRNTALIQSISIAINFTPMVDGRAQPSDWVNALSKSGLRRVCKMRITGERVGAGEFEHMRIDSDLAYTIKDIFGRDREVKPRLSLTLKGFRKNEHKKFPDHWKIVMEQWYEANEASNRREEWEDWCESEDGSCGDSDGGASSIWDGSDSDWL</sequence>
<dbReference type="InterPro" id="IPR038883">
    <property type="entry name" value="AN11006-like"/>
</dbReference>
<reference evidence="2 3" key="1">
    <citation type="journal article" date="2016" name="Nat. Commun.">
        <title>Ectomycorrhizal ecology is imprinted in the genome of the dominant symbiotic fungus Cenococcum geophilum.</title>
        <authorList>
            <consortium name="DOE Joint Genome Institute"/>
            <person name="Peter M."/>
            <person name="Kohler A."/>
            <person name="Ohm R.A."/>
            <person name="Kuo A."/>
            <person name="Krutzmann J."/>
            <person name="Morin E."/>
            <person name="Arend M."/>
            <person name="Barry K.W."/>
            <person name="Binder M."/>
            <person name="Choi C."/>
            <person name="Clum A."/>
            <person name="Copeland A."/>
            <person name="Grisel N."/>
            <person name="Haridas S."/>
            <person name="Kipfer T."/>
            <person name="LaButti K."/>
            <person name="Lindquist E."/>
            <person name="Lipzen A."/>
            <person name="Maire R."/>
            <person name="Meier B."/>
            <person name="Mihaltcheva S."/>
            <person name="Molinier V."/>
            <person name="Murat C."/>
            <person name="Poggeler S."/>
            <person name="Quandt C.A."/>
            <person name="Sperisen C."/>
            <person name="Tritt A."/>
            <person name="Tisserant E."/>
            <person name="Crous P.W."/>
            <person name="Henrissat B."/>
            <person name="Nehls U."/>
            <person name="Egli S."/>
            <person name="Spatafora J.W."/>
            <person name="Grigoriev I.V."/>
            <person name="Martin F.M."/>
        </authorList>
    </citation>
    <scope>NUCLEOTIDE SEQUENCE [LARGE SCALE GENOMIC DNA]</scope>
    <source>
        <strain evidence="2 3">CBS 207.34</strain>
    </source>
</reference>
<feature type="compositionally biased region" description="Low complexity" evidence="1">
    <location>
        <begin position="291"/>
        <end position="300"/>
    </location>
</feature>
<evidence type="ECO:0000313" key="3">
    <source>
        <dbReference type="Proteomes" id="UP000250140"/>
    </source>
</evidence>
<keyword evidence="3" id="KW-1185">Reference proteome</keyword>
<evidence type="ECO:0000313" key="2">
    <source>
        <dbReference type="EMBL" id="OCL03914.1"/>
    </source>
</evidence>